<proteinExistence type="predicted"/>
<evidence type="ECO:0000313" key="1">
    <source>
        <dbReference type="EMBL" id="MFC7138964.1"/>
    </source>
</evidence>
<sequence length="112" mass="11835">MLDTDPSDDAGDAAGGWAFVADSDGAAKLFGALVDLDADDTYTRSELAERSGVPLKTLYLNDLIAAFVDLGVLETEVAPSDDEGEPRYRVVADSDLLAAAAAFEDAYRSRTD</sequence>
<dbReference type="AlphaFoldDB" id="A0ABD5XZB5"/>
<dbReference type="Proteomes" id="UP001596432">
    <property type="component" value="Unassembled WGS sequence"/>
</dbReference>
<evidence type="ECO:0000313" key="2">
    <source>
        <dbReference type="Proteomes" id="UP001596432"/>
    </source>
</evidence>
<protein>
    <submittedName>
        <fullName evidence="1">Uncharacterized protein</fullName>
    </submittedName>
</protein>
<keyword evidence="2" id="KW-1185">Reference proteome</keyword>
<gene>
    <name evidence="1" type="ORF">ACFQMA_03820</name>
</gene>
<organism evidence="1 2">
    <name type="scientific">Halosimplex aquaticum</name>
    <dbReference type="NCBI Taxonomy" id="3026162"/>
    <lineage>
        <taxon>Archaea</taxon>
        <taxon>Methanobacteriati</taxon>
        <taxon>Methanobacteriota</taxon>
        <taxon>Stenosarchaea group</taxon>
        <taxon>Halobacteria</taxon>
        <taxon>Halobacteriales</taxon>
        <taxon>Haloarculaceae</taxon>
        <taxon>Halosimplex</taxon>
    </lineage>
</organism>
<dbReference type="GeneID" id="78819211"/>
<dbReference type="RefSeq" id="WP_274324564.1">
    <property type="nucleotide sequence ID" value="NZ_CP118158.1"/>
</dbReference>
<comment type="caution">
    <text evidence="1">The sequence shown here is derived from an EMBL/GenBank/DDBJ whole genome shotgun (WGS) entry which is preliminary data.</text>
</comment>
<dbReference type="EMBL" id="JBHTAS010000001">
    <property type="protein sequence ID" value="MFC7138964.1"/>
    <property type="molecule type" value="Genomic_DNA"/>
</dbReference>
<name>A0ABD5XZB5_9EURY</name>
<accession>A0ABD5XZB5</accession>
<reference evidence="1 2" key="1">
    <citation type="journal article" date="2019" name="Int. J. Syst. Evol. Microbiol.">
        <title>The Global Catalogue of Microorganisms (GCM) 10K type strain sequencing project: providing services to taxonomists for standard genome sequencing and annotation.</title>
        <authorList>
            <consortium name="The Broad Institute Genomics Platform"/>
            <consortium name="The Broad Institute Genome Sequencing Center for Infectious Disease"/>
            <person name="Wu L."/>
            <person name="Ma J."/>
        </authorList>
    </citation>
    <scope>NUCLEOTIDE SEQUENCE [LARGE SCALE GENOMIC DNA]</scope>
    <source>
        <strain evidence="1 2">XZYJT29</strain>
    </source>
</reference>